<sequence>LTGRHSSCARVTQNRLILNHARAAIRAAGYEGYKVVQLAASDVAFINTASEVTADLLRRLGFTVDYQLSDWPTLVQRRAKKDPPDRGGWNLFSNSTGGIDQTTPMTHNYLFSNGMDGVPGWPTSARIEELRMRWLGEADASERRRVAEEIQRQAFRDVPYIPLGQYLSPTAHRRDLAGVMGGYPVFWNLRFE</sequence>
<comment type="caution">
    <text evidence="1">The sequence shown here is derived from an EMBL/GenBank/DDBJ whole genome shotgun (WGS) entry which is preliminary data.</text>
</comment>
<evidence type="ECO:0000313" key="2">
    <source>
        <dbReference type="Proteomes" id="UP001243009"/>
    </source>
</evidence>
<gene>
    <name evidence="1" type="ORF">Q7A36_33830</name>
</gene>
<reference evidence="1 2" key="1">
    <citation type="submission" date="2023-08" db="EMBL/GenBank/DDBJ databases">
        <title>The draft genome sequence of Paracraurococcus sp. LOR1-02.</title>
        <authorList>
            <person name="Kingkaew E."/>
            <person name="Tanasupawat S."/>
        </authorList>
    </citation>
    <scope>NUCLEOTIDE SEQUENCE [LARGE SCALE GENOMIC DNA]</scope>
    <source>
        <strain evidence="1 2">LOR1-02</strain>
    </source>
</reference>
<protein>
    <submittedName>
        <fullName evidence="1">ABC transporter substrate-binding protein</fullName>
    </submittedName>
</protein>
<dbReference type="Gene3D" id="3.10.105.10">
    <property type="entry name" value="Dipeptide-binding Protein, Domain 3"/>
    <property type="match status" value="1"/>
</dbReference>
<dbReference type="Proteomes" id="UP001243009">
    <property type="component" value="Unassembled WGS sequence"/>
</dbReference>
<organism evidence="1 2">
    <name type="scientific">Paracraurococcus lichenis</name>
    <dbReference type="NCBI Taxonomy" id="3064888"/>
    <lineage>
        <taxon>Bacteria</taxon>
        <taxon>Pseudomonadati</taxon>
        <taxon>Pseudomonadota</taxon>
        <taxon>Alphaproteobacteria</taxon>
        <taxon>Acetobacterales</taxon>
        <taxon>Roseomonadaceae</taxon>
        <taxon>Paracraurococcus</taxon>
    </lineage>
</organism>
<dbReference type="EMBL" id="JAUTWS010000083">
    <property type="protein sequence ID" value="MDO9713358.1"/>
    <property type="molecule type" value="Genomic_DNA"/>
</dbReference>
<keyword evidence="2" id="KW-1185">Reference proteome</keyword>
<evidence type="ECO:0000313" key="1">
    <source>
        <dbReference type="EMBL" id="MDO9713358.1"/>
    </source>
</evidence>
<accession>A0ABT9EAZ3</accession>
<dbReference type="SUPFAM" id="SSF53850">
    <property type="entry name" value="Periplasmic binding protein-like II"/>
    <property type="match status" value="1"/>
</dbReference>
<name>A0ABT9EAZ3_9PROT</name>
<proteinExistence type="predicted"/>
<feature type="non-terminal residue" evidence="1">
    <location>
        <position position="1"/>
    </location>
</feature>